<evidence type="ECO:0000313" key="2">
    <source>
        <dbReference type="EMBL" id="GGW26840.1"/>
    </source>
</evidence>
<dbReference type="AlphaFoldDB" id="A0A918IR93"/>
<comment type="caution">
    <text evidence="2">The sequence shown here is derived from an EMBL/GenBank/DDBJ whole genome shotgun (WGS) entry which is preliminary data.</text>
</comment>
<reference evidence="2" key="1">
    <citation type="journal article" date="2014" name="Int. J. Syst. Evol. Microbiol.">
        <title>Complete genome sequence of Corynebacterium casei LMG S-19264T (=DSM 44701T), isolated from a smear-ripened cheese.</title>
        <authorList>
            <consortium name="US DOE Joint Genome Institute (JGI-PGF)"/>
            <person name="Walter F."/>
            <person name="Albersmeier A."/>
            <person name="Kalinowski J."/>
            <person name="Ruckert C."/>
        </authorList>
    </citation>
    <scope>NUCLEOTIDE SEQUENCE</scope>
    <source>
        <strain evidence="2">KCTC 23714</strain>
    </source>
</reference>
<proteinExistence type="predicted"/>
<gene>
    <name evidence="2" type="ORF">GCM10011452_14030</name>
</gene>
<keyword evidence="3" id="KW-1185">Reference proteome</keyword>
<dbReference type="RefSeq" id="WP_189633143.1">
    <property type="nucleotide sequence ID" value="NZ_BMYQ01000003.1"/>
</dbReference>
<dbReference type="EMBL" id="BMYQ01000003">
    <property type="protein sequence ID" value="GGW26840.1"/>
    <property type="molecule type" value="Genomic_DNA"/>
</dbReference>
<reference evidence="2" key="2">
    <citation type="submission" date="2020-09" db="EMBL/GenBank/DDBJ databases">
        <authorList>
            <person name="Sun Q."/>
            <person name="Kim S."/>
        </authorList>
    </citation>
    <scope>NUCLEOTIDE SEQUENCE</scope>
    <source>
        <strain evidence="2">KCTC 23714</strain>
    </source>
</reference>
<protein>
    <submittedName>
        <fullName evidence="2">Uncharacterized protein</fullName>
    </submittedName>
</protein>
<sequence>MKKERRWLKSVIAASEGAQPALPWTRGNRRKPEAVKTAAAKPISAPQAVAAR</sequence>
<dbReference type="Proteomes" id="UP000628984">
    <property type="component" value="Unassembled WGS sequence"/>
</dbReference>
<accession>A0A918IR93</accession>
<evidence type="ECO:0000256" key="1">
    <source>
        <dbReference type="SAM" id="MobiDB-lite"/>
    </source>
</evidence>
<feature type="region of interest" description="Disordered" evidence="1">
    <location>
        <begin position="19"/>
        <end position="52"/>
    </location>
</feature>
<organism evidence="2 3">
    <name type="scientific">Gemmobacter lanyuensis</name>
    <dbReference type="NCBI Taxonomy" id="1054497"/>
    <lineage>
        <taxon>Bacteria</taxon>
        <taxon>Pseudomonadati</taxon>
        <taxon>Pseudomonadota</taxon>
        <taxon>Alphaproteobacteria</taxon>
        <taxon>Rhodobacterales</taxon>
        <taxon>Paracoccaceae</taxon>
        <taxon>Gemmobacter</taxon>
    </lineage>
</organism>
<evidence type="ECO:0000313" key="3">
    <source>
        <dbReference type="Proteomes" id="UP000628984"/>
    </source>
</evidence>
<name>A0A918IR93_9RHOB</name>